<dbReference type="SMR" id="B4ML48"/>
<proteinExistence type="predicted"/>
<feature type="signal peptide" evidence="1">
    <location>
        <begin position="1"/>
        <end position="20"/>
    </location>
</feature>
<dbReference type="eggNOG" id="ENOG502T8ZN">
    <property type="taxonomic scope" value="Eukaryota"/>
</dbReference>
<reference evidence="2 3" key="1">
    <citation type="journal article" date="2007" name="Nature">
        <title>Evolution of genes and genomes on the Drosophila phylogeny.</title>
        <authorList>
            <consortium name="Drosophila 12 Genomes Consortium"/>
            <person name="Clark A.G."/>
            <person name="Eisen M.B."/>
            <person name="Smith D.R."/>
            <person name="Bergman C.M."/>
            <person name="Oliver B."/>
            <person name="Markow T.A."/>
            <person name="Kaufman T.C."/>
            <person name="Kellis M."/>
            <person name="Gelbart W."/>
            <person name="Iyer V.N."/>
            <person name="Pollard D.A."/>
            <person name="Sackton T.B."/>
            <person name="Larracuente A.M."/>
            <person name="Singh N.D."/>
            <person name="Abad J.P."/>
            <person name="Abt D.N."/>
            <person name="Adryan B."/>
            <person name="Aguade M."/>
            <person name="Akashi H."/>
            <person name="Anderson W.W."/>
            <person name="Aquadro C.F."/>
            <person name="Ardell D.H."/>
            <person name="Arguello R."/>
            <person name="Artieri C.G."/>
            <person name="Barbash D.A."/>
            <person name="Barker D."/>
            <person name="Barsanti P."/>
            <person name="Batterham P."/>
            <person name="Batzoglou S."/>
            <person name="Begun D."/>
            <person name="Bhutkar A."/>
            <person name="Blanco E."/>
            <person name="Bosak S.A."/>
            <person name="Bradley R.K."/>
            <person name="Brand A.D."/>
            <person name="Brent M.R."/>
            <person name="Brooks A.N."/>
            <person name="Brown R.H."/>
            <person name="Butlin R.K."/>
            <person name="Caggese C."/>
            <person name="Calvi B.R."/>
            <person name="Bernardo de Carvalho A."/>
            <person name="Caspi A."/>
            <person name="Castrezana S."/>
            <person name="Celniker S.E."/>
            <person name="Chang J.L."/>
            <person name="Chapple C."/>
            <person name="Chatterji S."/>
            <person name="Chinwalla A."/>
            <person name="Civetta A."/>
            <person name="Clifton S.W."/>
            <person name="Comeron J.M."/>
            <person name="Costello J.C."/>
            <person name="Coyne J.A."/>
            <person name="Daub J."/>
            <person name="David R.G."/>
            <person name="Delcher A.L."/>
            <person name="Delehaunty K."/>
            <person name="Do C.B."/>
            <person name="Ebling H."/>
            <person name="Edwards K."/>
            <person name="Eickbush T."/>
            <person name="Evans J.D."/>
            <person name="Filipski A."/>
            <person name="Findeiss S."/>
            <person name="Freyhult E."/>
            <person name="Fulton L."/>
            <person name="Fulton R."/>
            <person name="Garcia A.C."/>
            <person name="Gardiner A."/>
            <person name="Garfield D.A."/>
            <person name="Garvin B.E."/>
            <person name="Gibson G."/>
            <person name="Gilbert D."/>
            <person name="Gnerre S."/>
            <person name="Godfrey J."/>
            <person name="Good R."/>
            <person name="Gotea V."/>
            <person name="Gravely B."/>
            <person name="Greenberg A.J."/>
            <person name="Griffiths-Jones S."/>
            <person name="Gross S."/>
            <person name="Guigo R."/>
            <person name="Gustafson E.A."/>
            <person name="Haerty W."/>
            <person name="Hahn M.W."/>
            <person name="Halligan D.L."/>
            <person name="Halpern A.L."/>
            <person name="Halter G.M."/>
            <person name="Han M.V."/>
            <person name="Heger A."/>
            <person name="Hillier L."/>
            <person name="Hinrichs A.S."/>
            <person name="Holmes I."/>
            <person name="Hoskins R.A."/>
            <person name="Hubisz M.J."/>
            <person name="Hultmark D."/>
            <person name="Huntley M.A."/>
            <person name="Jaffe D.B."/>
            <person name="Jagadeeshan S."/>
            <person name="Jeck W.R."/>
            <person name="Johnson J."/>
            <person name="Jones C.D."/>
            <person name="Jordan W.C."/>
            <person name="Karpen G.H."/>
            <person name="Kataoka E."/>
            <person name="Keightley P.D."/>
            <person name="Kheradpour P."/>
            <person name="Kirkness E.F."/>
            <person name="Koerich L.B."/>
            <person name="Kristiansen K."/>
            <person name="Kudrna D."/>
            <person name="Kulathinal R.J."/>
            <person name="Kumar S."/>
            <person name="Kwok R."/>
            <person name="Lander E."/>
            <person name="Langley C.H."/>
            <person name="Lapoint R."/>
            <person name="Lazzaro B.P."/>
            <person name="Lee S.J."/>
            <person name="Levesque L."/>
            <person name="Li R."/>
            <person name="Lin C.F."/>
            <person name="Lin M.F."/>
            <person name="Lindblad-Toh K."/>
            <person name="Llopart A."/>
            <person name="Long M."/>
            <person name="Low L."/>
            <person name="Lozovsky E."/>
            <person name="Lu J."/>
            <person name="Luo M."/>
            <person name="Machado C.A."/>
            <person name="Makalowski W."/>
            <person name="Marzo M."/>
            <person name="Matsuda M."/>
            <person name="Matzkin L."/>
            <person name="McAllister B."/>
            <person name="McBride C.S."/>
            <person name="McKernan B."/>
            <person name="McKernan K."/>
            <person name="Mendez-Lago M."/>
            <person name="Minx P."/>
            <person name="Mollenhauer M.U."/>
            <person name="Montooth K."/>
            <person name="Mount S.M."/>
            <person name="Mu X."/>
            <person name="Myers E."/>
            <person name="Negre B."/>
            <person name="Newfeld S."/>
            <person name="Nielsen R."/>
            <person name="Noor M.A."/>
            <person name="O'Grady P."/>
            <person name="Pachter L."/>
            <person name="Papaceit M."/>
            <person name="Parisi M.J."/>
            <person name="Parisi M."/>
            <person name="Parts L."/>
            <person name="Pedersen J.S."/>
            <person name="Pesole G."/>
            <person name="Phillippy A.M."/>
            <person name="Ponting C.P."/>
            <person name="Pop M."/>
            <person name="Porcelli D."/>
            <person name="Powell J.R."/>
            <person name="Prohaska S."/>
            <person name="Pruitt K."/>
            <person name="Puig M."/>
            <person name="Quesneville H."/>
            <person name="Ram K.R."/>
            <person name="Rand D."/>
            <person name="Rasmussen M.D."/>
            <person name="Reed L.K."/>
            <person name="Reenan R."/>
            <person name="Reily A."/>
            <person name="Remington K.A."/>
            <person name="Rieger T.T."/>
            <person name="Ritchie M.G."/>
            <person name="Robin C."/>
            <person name="Rogers Y.H."/>
            <person name="Rohde C."/>
            <person name="Rozas J."/>
            <person name="Rubenfield M.J."/>
            <person name="Ruiz A."/>
            <person name="Russo S."/>
            <person name="Salzberg S.L."/>
            <person name="Sanchez-Gracia A."/>
            <person name="Saranga D.J."/>
            <person name="Sato H."/>
            <person name="Schaeffer S.W."/>
            <person name="Schatz M.C."/>
            <person name="Schlenke T."/>
            <person name="Schwartz R."/>
            <person name="Segarra C."/>
            <person name="Singh R.S."/>
            <person name="Sirot L."/>
            <person name="Sirota M."/>
            <person name="Sisneros N.B."/>
            <person name="Smith C.D."/>
            <person name="Smith T.F."/>
            <person name="Spieth J."/>
            <person name="Stage D.E."/>
            <person name="Stark A."/>
            <person name="Stephan W."/>
            <person name="Strausberg R.L."/>
            <person name="Strempel S."/>
            <person name="Sturgill D."/>
            <person name="Sutton G."/>
            <person name="Sutton G.G."/>
            <person name="Tao W."/>
            <person name="Teichmann S."/>
            <person name="Tobari Y.N."/>
            <person name="Tomimura Y."/>
            <person name="Tsolas J.M."/>
            <person name="Valente V.L."/>
            <person name="Venter E."/>
            <person name="Venter J.C."/>
            <person name="Vicario S."/>
            <person name="Vieira F.G."/>
            <person name="Vilella A.J."/>
            <person name="Villasante A."/>
            <person name="Walenz B."/>
            <person name="Wang J."/>
            <person name="Wasserman M."/>
            <person name="Watts T."/>
            <person name="Wilson D."/>
            <person name="Wilson R.K."/>
            <person name="Wing R.A."/>
            <person name="Wolfner M.F."/>
            <person name="Wong A."/>
            <person name="Wong G.K."/>
            <person name="Wu C.I."/>
            <person name="Wu G."/>
            <person name="Yamamoto D."/>
            <person name="Yang H.P."/>
            <person name="Yang S.P."/>
            <person name="Yorke J.A."/>
            <person name="Yoshida K."/>
            <person name="Zdobnov E."/>
            <person name="Zhang P."/>
            <person name="Zhang Y."/>
            <person name="Zimin A.V."/>
            <person name="Baldwin J."/>
            <person name="Abdouelleil A."/>
            <person name="Abdulkadir J."/>
            <person name="Abebe A."/>
            <person name="Abera B."/>
            <person name="Abreu J."/>
            <person name="Acer S.C."/>
            <person name="Aftuck L."/>
            <person name="Alexander A."/>
            <person name="An P."/>
            <person name="Anderson E."/>
            <person name="Anderson S."/>
            <person name="Arachi H."/>
            <person name="Azer M."/>
            <person name="Bachantsang P."/>
            <person name="Barry A."/>
            <person name="Bayul T."/>
            <person name="Berlin A."/>
            <person name="Bessette D."/>
            <person name="Bloom T."/>
            <person name="Blye J."/>
            <person name="Boguslavskiy L."/>
            <person name="Bonnet C."/>
            <person name="Boukhgalter B."/>
            <person name="Bourzgui I."/>
            <person name="Brown A."/>
            <person name="Cahill P."/>
            <person name="Channer S."/>
            <person name="Cheshatsang Y."/>
            <person name="Chuda L."/>
            <person name="Citroen M."/>
            <person name="Collymore A."/>
            <person name="Cooke P."/>
            <person name="Costello M."/>
            <person name="D'Aco K."/>
            <person name="Daza R."/>
            <person name="De Haan G."/>
            <person name="DeGray S."/>
            <person name="DeMaso C."/>
            <person name="Dhargay N."/>
            <person name="Dooley K."/>
            <person name="Dooley E."/>
            <person name="Doricent M."/>
            <person name="Dorje P."/>
            <person name="Dorjee K."/>
            <person name="Dupes A."/>
            <person name="Elong R."/>
            <person name="Falk J."/>
            <person name="Farina A."/>
            <person name="Faro S."/>
            <person name="Ferguson D."/>
            <person name="Fisher S."/>
            <person name="Foley C.D."/>
            <person name="Franke A."/>
            <person name="Friedrich D."/>
            <person name="Gadbois L."/>
            <person name="Gearin G."/>
            <person name="Gearin C.R."/>
            <person name="Giannoukos G."/>
            <person name="Goode T."/>
            <person name="Graham J."/>
            <person name="Grandbois E."/>
            <person name="Grewal S."/>
            <person name="Gyaltsen K."/>
            <person name="Hafez N."/>
            <person name="Hagos B."/>
            <person name="Hall J."/>
            <person name="Henson C."/>
            <person name="Hollinger A."/>
            <person name="Honan T."/>
            <person name="Huard M.D."/>
            <person name="Hughes L."/>
            <person name="Hurhula B."/>
            <person name="Husby M.E."/>
            <person name="Kamat A."/>
            <person name="Kanga B."/>
            <person name="Kashin S."/>
            <person name="Khazanovich D."/>
            <person name="Kisner P."/>
            <person name="Lance K."/>
            <person name="Lara M."/>
            <person name="Lee W."/>
            <person name="Lennon N."/>
            <person name="Letendre F."/>
            <person name="LeVine R."/>
            <person name="Lipovsky A."/>
            <person name="Liu X."/>
            <person name="Liu J."/>
            <person name="Liu S."/>
            <person name="Lokyitsang T."/>
            <person name="Lokyitsang Y."/>
            <person name="Lubonja R."/>
            <person name="Lui A."/>
            <person name="MacDonald P."/>
            <person name="Magnisalis V."/>
            <person name="Maru K."/>
            <person name="Matthews C."/>
            <person name="McCusker W."/>
            <person name="McDonough S."/>
            <person name="Mehta T."/>
            <person name="Meldrim J."/>
            <person name="Meneus L."/>
            <person name="Mihai O."/>
            <person name="Mihalev A."/>
            <person name="Mihova T."/>
            <person name="Mittelman R."/>
            <person name="Mlenga V."/>
            <person name="Montmayeur A."/>
            <person name="Mulrain L."/>
            <person name="Navidi A."/>
            <person name="Naylor J."/>
            <person name="Negash T."/>
            <person name="Nguyen T."/>
            <person name="Nguyen N."/>
            <person name="Nicol R."/>
            <person name="Norbu C."/>
            <person name="Norbu N."/>
            <person name="Novod N."/>
            <person name="O'Neill B."/>
            <person name="Osman S."/>
            <person name="Markiewicz E."/>
            <person name="Oyono O.L."/>
            <person name="Patti C."/>
            <person name="Phunkhang P."/>
            <person name="Pierre F."/>
            <person name="Priest M."/>
            <person name="Raghuraman S."/>
            <person name="Rege F."/>
            <person name="Reyes R."/>
            <person name="Rise C."/>
            <person name="Rogov P."/>
            <person name="Ross K."/>
            <person name="Ryan E."/>
            <person name="Settipalli S."/>
            <person name="Shea T."/>
            <person name="Sherpa N."/>
            <person name="Shi L."/>
            <person name="Shih D."/>
            <person name="Sparrow T."/>
            <person name="Spaulding J."/>
            <person name="Stalker J."/>
            <person name="Stange-Thomann N."/>
            <person name="Stavropoulos S."/>
            <person name="Stone C."/>
            <person name="Strader C."/>
            <person name="Tesfaye S."/>
            <person name="Thomson T."/>
            <person name="Thoulutsang Y."/>
            <person name="Thoulutsang D."/>
            <person name="Topham K."/>
            <person name="Topping I."/>
            <person name="Tsamla T."/>
            <person name="Vassiliev H."/>
            <person name="Vo A."/>
            <person name="Wangchuk T."/>
            <person name="Wangdi T."/>
            <person name="Weiand M."/>
            <person name="Wilkinson J."/>
            <person name="Wilson A."/>
            <person name="Yadav S."/>
            <person name="Young G."/>
            <person name="Yu Q."/>
            <person name="Zembek L."/>
            <person name="Zhong D."/>
            <person name="Zimmer A."/>
            <person name="Zwirko Z."/>
            <person name="Jaffe D.B."/>
            <person name="Alvarez P."/>
            <person name="Brockman W."/>
            <person name="Butler J."/>
            <person name="Chin C."/>
            <person name="Gnerre S."/>
            <person name="Grabherr M."/>
            <person name="Kleber M."/>
            <person name="Mauceli E."/>
            <person name="MacCallum I."/>
        </authorList>
    </citation>
    <scope>NUCLEOTIDE SEQUENCE [LARGE SCALE GENOMIC DNA]</scope>
    <source>
        <strain evidence="3">Tucson 14030-0811.24</strain>
    </source>
</reference>
<dbReference type="KEGG" id="dwi:6638606"/>
<feature type="chain" id="PRO_5002814667" evidence="1">
    <location>
        <begin position="21"/>
        <end position="236"/>
    </location>
</feature>
<sequence>MKGITLFLVALGCLVATSSSAQLAPIKSVQQAAAAPAAPNFALELVAIIRSIPRKQIQHLVQAYLLNDEEFQAVVRDINSMSGYRLQQQVLRQPELRQLFIWLNQQLILAGSSIKIFEDLELEIKVFNKYPYWSQMVGGINGFENDFNFIYPLEAIRSQIEQSAQRSPLVAELWRRVVALKPLYERLLATPQAKVLVNQLQSRGVNVSAVDSFIRYQFGWSNATLPSYDYTEYLNY</sequence>
<dbReference type="InterPro" id="IPR010629">
    <property type="entry name" value="Ins_allergen"/>
</dbReference>
<dbReference type="AlphaFoldDB" id="B4ML48"/>
<evidence type="ECO:0000313" key="2">
    <source>
        <dbReference type="EMBL" id="EDW73106.1"/>
    </source>
</evidence>
<dbReference type="PANTHER" id="PTHR21163:SF0">
    <property type="entry name" value="GH08205P-RELATED"/>
    <property type="match status" value="1"/>
</dbReference>
<dbReference type="OrthoDB" id="7882129at2759"/>
<keyword evidence="1" id="KW-0732">Signal</keyword>
<evidence type="ECO:0000256" key="1">
    <source>
        <dbReference type="SAM" id="SignalP"/>
    </source>
</evidence>
<dbReference type="PANTHER" id="PTHR21163">
    <property type="entry name" value="PROTEIN G12"/>
    <property type="match status" value="1"/>
</dbReference>
<dbReference type="GO" id="GO:0008289">
    <property type="term" value="F:lipid binding"/>
    <property type="evidence" value="ECO:0007669"/>
    <property type="project" value="EnsemblMetazoa"/>
</dbReference>
<dbReference type="Proteomes" id="UP000007798">
    <property type="component" value="Unassembled WGS sequence"/>
</dbReference>
<accession>B4ML48</accession>
<name>B4ML48_DROWI</name>
<gene>
    <name evidence="2" type="primary">Dwil\GK17364</name>
    <name evidence="2" type="ORF">Dwil_GK17364</name>
</gene>
<dbReference type="PhylomeDB" id="B4ML48"/>
<dbReference type="OMA" id="RYQFGWS"/>
<organism evidence="2 3">
    <name type="scientific">Drosophila willistoni</name>
    <name type="common">Fruit fly</name>
    <dbReference type="NCBI Taxonomy" id="7260"/>
    <lineage>
        <taxon>Eukaryota</taxon>
        <taxon>Metazoa</taxon>
        <taxon>Ecdysozoa</taxon>
        <taxon>Arthropoda</taxon>
        <taxon>Hexapoda</taxon>
        <taxon>Insecta</taxon>
        <taxon>Pterygota</taxon>
        <taxon>Neoptera</taxon>
        <taxon>Endopterygota</taxon>
        <taxon>Diptera</taxon>
        <taxon>Brachycera</taxon>
        <taxon>Muscomorpha</taxon>
        <taxon>Ephydroidea</taxon>
        <taxon>Drosophilidae</taxon>
        <taxon>Drosophila</taxon>
        <taxon>Sophophora</taxon>
    </lineage>
</organism>
<protein>
    <submittedName>
        <fullName evidence="2">Uncharacterized protein</fullName>
    </submittedName>
</protein>
<dbReference type="InParanoid" id="B4ML48"/>
<dbReference type="EMBL" id="CH963847">
    <property type="protein sequence ID" value="EDW73106.1"/>
    <property type="molecule type" value="Genomic_DNA"/>
</dbReference>
<dbReference type="Pfam" id="PF06757">
    <property type="entry name" value="Ins_allergen_rp"/>
    <property type="match status" value="1"/>
</dbReference>
<evidence type="ECO:0000313" key="3">
    <source>
        <dbReference type="Proteomes" id="UP000007798"/>
    </source>
</evidence>
<dbReference type="FunCoup" id="B4ML48">
    <property type="interactions" value="2"/>
</dbReference>
<keyword evidence="3" id="KW-1185">Reference proteome</keyword>
<dbReference type="HOGENOM" id="CLU_096210_0_0_1"/>